<dbReference type="InParanoid" id="A0A1Y1YYK6"/>
<gene>
    <name evidence="4" type="ORF">K493DRAFT_207378</name>
</gene>
<dbReference type="EMBL" id="MCFE01000050">
    <property type="protein sequence ID" value="ORY03123.1"/>
    <property type="molecule type" value="Genomic_DNA"/>
</dbReference>
<proteinExistence type="predicted"/>
<protein>
    <submittedName>
        <fullName evidence="4">UDP-Glycosyltransferase/glycogen phosphorylase</fullName>
    </submittedName>
</protein>
<evidence type="ECO:0000313" key="5">
    <source>
        <dbReference type="Proteomes" id="UP000193498"/>
    </source>
</evidence>
<evidence type="ECO:0000259" key="3">
    <source>
        <dbReference type="Pfam" id="PF06722"/>
    </source>
</evidence>
<dbReference type="InterPro" id="IPR004276">
    <property type="entry name" value="GlycoTrans_28_N"/>
</dbReference>
<dbReference type="GO" id="GO:0005975">
    <property type="term" value="P:carbohydrate metabolic process"/>
    <property type="evidence" value="ECO:0007669"/>
    <property type="project" value="InterPro"/>
</dbReference>
<feature type="domain" description="Erythromycin biosynthesis protein CIII-like C-terminal" evidence="3">
    <location>
        <begin position="354"/>
        <end position="446"/>
    </location>
</feature>
<dbReference type="PANTHER" id="PTHR48050">
    <property type="entry name" value="STEROL 3-BETA-GLUCOSYLTRANSFERASE"/>
    <property type="match status" value="1"/>
</dbReference>
<evidence type="ECO:0000256" key="1">
    <source>
        <dbReference type="ARBA" id="ARBA00022679"/>
    </source>
</evidence>
<dbReference type="InterPro" id="IPR050426">
    <property type="entry name" value="Glycosyltransferase_28"/>
</dbReference>
<keyword evidence="5" id="KW-1185">Reference proteome</keyword>
<feature type="domain" description="Glycosyltransferase family 28 N-terminal" evidence="2">
    <location>
        <begin position="44"/>
        <end position="192"/>
    </location>
</feature>
<dbReference type="Pfam" id="PF03033">
    <property type="entry name" value="Glyco_transf_28"/>
    <property type="match status" value="1"/>
</dbReference>
<dbReference type="SUPFAM" id="SSF53756">
    <property type="entry name" value="UDP-Glycosyltransferase/glycogen phosphorylase"/>
    <property type="match status" value="1"/>
</dbReference>
<dbReference type="InterPro" id="IPR010610">
    <property type="entry name" value="EryCIII-like_C"/>
</dbReference>
<accession>A0A1Y1YYK6</accession>
<dbReference type="PANTHER" id="PTHR48050:SF13">
    <property type="entry name" value="STEROL 3-BETA-GLUCOSYLTRANSFERASE UGT80A2"/>
    <property type="match status" value="1"/>
</dbReference>
<dbReference type="OrthoDB" id="5835829at2759"/>
<name>A0A1Y1YYK6_9FUNG</name>
<reference evidence="4 5" key="1">
    <citation type="submission" date="2016-07" db="EMBL/GenBank/DDBJ databases">
        <title>Pervasive Adenine N6-methylation of Active Genes in Fungi.</title>
        <authorList>
            <consortium name="DOE Joint Genome Institute"/>
            <person name="Mondo S.J."/>
            <person name="Dannebaum R.O."/>
            <person name="Kuo R.C."/>
            <person name="Labutti K."/>
            <person name="Haridas S."/>
            <person name="Kuo A."/>
            <person name="Salamov A."/>
            <person name="Ahrendt S.R."/>
            <person name="Lipzen A."/>
            <person name="Sullivan W."/>
            <person name="Andreopoulos W.B."/>
            <person name="Clum A."/>
            <person name="Lindquist E."/>
            <person name="Daum C."/>
            <person name="Ramamoorthy G.K."/>
            <person name="Gryganskyi A."/>
            <person name="Culley D."/>
            <person name="Magnuson J.K."/>
            <person name="James T.Y."/>
            <person name="O'Malley M.A."/>
            <person name="Stajich J.E."/>
            <person name="Spatafora J.W."/>
            <person name="Visel A."/>
            <person name="Grigoriev I.V."/>
        </authorList>
    </citation>
    <scope>NUCLEOTIDE SEQUENCE [LARGE SCALE GENOMIC DNA]</scope>
    <source>
        <strain evidence="4 5">CBS 931.73</strain>
    </source>
</reference>
<dbReference type="Proteomes" id="UP000193498">
    <property type="component" value="Unassembled WGS sequence"/>
</dbReference>
<organism evidence="4 5">
    <name type="scientific">Basidiobolus meristosporus CBS 931.73</name>
    <dbReference type="NCBI Taxonomy" id="1314790"/>
    <lineage>
        <taxon>Eukaryota</taxon>
        <taxon>Fungi</taxon>
        <taxon>Fungi incertae sedis</taxon>
        <taxon>Zoopagomycota</taxon>
        <taxon>Entomophthoromycotina</taxon>
        <taxon>Basidiobolomycetes</taxon>
        <taxon>Basidiobolales</taxon>
        <taxon>Basidiobolaceae</taxon>
        <taxon>Basidiobolus</taxon>
    </lineage>
</organism>
<dbReference type="Gene3D" id="3.40.50.2000">
    <property type="entry name" value="Glycogen Phosphorylase B"/>
    <property type="match status" value="2"/>
</dbReference>
<dbReference type="FunFam" id="3.40.50.2000:FF:000009">
    <property type="entry name" value="Sterol 3-beta-glucosyltransferase UGT80A2"/>
    <property type="match status" value="1"/>
</dbReference>
<comment type="caution">
    <text evidence="4">The sequence shown here is derived from an EMBL/GenBank/DDBJ whole genome shotgun (WGS) entry which is preliminary data.</text>
</comment>
<dbReference type="AlphaFoldDB" id="A0A1Y1YYK6"/>
<dbReference type="STRING" id="1314790.A0A1Y1YYK6"/>
<dbReference type="Pfam" id="PF06722">
    <property type="entry name" value="EryCIII-like_C"/>
    <property type="match status" value="1"/>
</dbReference>
<keyword evidence="1 4" id="KW-0808">Transferase</keyword>
<evidence type="ECO:0000259" key="2">
    <source>
        <dbReference type="Pfam" id="PF03033"/>
    </source>
</evidence>
<dbReference type="CDD" id="cd03784">
    <property type="entry name" value="GT1_Gtf-like"/>
    <property type="match status" value="1"/>
</dbReference>
<dbReference type="GO" id="GO:0016906">
    <property type="term" value="F:sterol 3-beta-glucosyltransferase activity"/>
    <property type="evidence" value="ECO:0007669"/>
    <property type="project" value="UniProtKB-ARBA"/>
</dbReference>
<sequence>MHEDGRFDVTIHDAIVEDGYLVDDPPIFEVPQYTKDRYIPSLNVVIQIVGSRGDVQPFLPIGQELLRRGHRVRLATHETFRKFITDAGLEFYPLAGDPVELMAYMVKNPGLLPSIQSIKEGDISKKRRMIKDILDSAWDSCTKPDEENQRPFLADVIIANPPSFAHIHCAEKLCIPLHIMFTMPWSPTRAFPHPLSNMVDYTNSPREVVNLLSYDAIETLTWQGLGDIINNFRKRTLQLPGLQFTVGPYLLKDLGVPHTYCWSPSLIPKPQDWRPHINVSGFSFLDLANEYSPSSSLKTFLESGPPPVYIGFGSIVVDDPDQLTKTIFDAVRQAGVRALVSKGWGGLGGDEIPIPEDVMIIENCPHDWLFPRCVAVCHHGGAGTTAAGLRAGKSTIIVPFFGDQPFWGRMTADIGCGPPPIPFKQLTKENLADAIRFAVSADTLQQAMEIGRKIQSENGAIATVDTFLANLPLDDMMCDVEPTRLATLYAEDVRLKLCPAVAEILLSQGRIKADKLRPYGPKHWYTEVVLENLLSASVSAAWALCHGFVKGTTSVVSESSKGIQKAQGKPIDQATKEILLGVGKGLAGTLGHTILGKSLQSLGDGFRNTTALIDKSEPVRPTPMVGGAVDGVAKGFKEFGRGVGEGRYSTTPGPRLALTSLLITGFADFFTKPVKGAMKEGMPGLGKGFAAGSISFLTKPLAGCIDLVTLSSQGIYNSASGFIEQESRTNADGKNFEVEPLDVQKVIQKFETVMQK</sequence>
<dbReference type="InterPro" id="IPR002213">
    <property type="entry name" value="UDP_glucos_trans"/>
</dbReference>
<evidence type="ECO:0000313" key="4">
    <source>
        <dbReference type="EMBL" id="ORY03123.1"/>
    </source>
</evidence>